<dbReference type="EMBL" id="VMRG01000002">
    <property type="protein sequence ID" value="KAA6230647.1"/>
    <property type="molecule type" value="Genomic_DNA"/>
</dbReference>
<keyword evidence="2" id="KW-0472">Membrane</keyword>
<organism evidence="5 6">
    <name type="scientific">Chlorobium phaeovibrioides</name>
    <dbReference type="NCBI Taxonomy" id="1094"/>
    <lineage>
        <taxon>Bacteria</taxon>
        <taxon>Pseudomonadati</taxon>
        <taxon>Chlorobiota</taxon>
        <taxon>Chlorobiia</taxon>
        <taxon>Chlorobiales</taxon>
        <taxon>Chlorobiaceae</taxon>
        <taxon>Chlorobium/Pelodictyon group</taxon>
        <taxon>Chlorobium</taxon>
    </lineage>
</organism>
<protein>
    <submittedName>
        <fullName evidence="5">Uncharacterized protein</fullName>
    </submittedName>
</protein>
<evidence type="ECO:0000313" key="6">
    <source>
        <dbReference type="Proteomes" id="UP000279908"/>
    </source>
</evidence>
<accession>A0A432AW85</accession>
<keyword evidence="8" id="KW-1185">Reference proteome</keyword>
<name>A0A432AW85_CHLPH</name>
<evidence type="ECO:0000313" key="3">
    <source>
        <dbReference type="EMBL" id="KAA6230647.1"/>
    </source>
</evidence>
<evidence type="ECO:0000256" key="2">
    <source>
        <dbReference type="SAM" id="Phobius"/>
    </source>
</evidence>
<feature type="transmembrane region" description="Helical" evidence="2">
    <location>
        <begin position="6"/>
        <end position="26"/>
    </location>
</feature>
<dbReference type="AlphaFoldDB" id="A0A432AW85"/>
<evidence type="ECO:0000313" key="8">
    <source>
        <dbReference type="Proteomes" id="UP000489351"/>
    </source>
</evidence>
<sequence>MSWIPIMIFSLLIFVLFVFLFTRFVGYMKKEQNLHIESLQETLIDRDNPIGLSGDELQKLKNRQKEAQDHLKEVIAKLPVVKKDGRFQIDDEQLKKRREEQAADGSVRDDGA</sequence>
<comment type="caution">
    <text evidence="5">The sequence shown here is derived from an EMBL/GenBank/DDBJ whole genome shotgun (WGS) entry which is preliminary data.</text>
</comment>
<keyword evidence="2" id="KW-0812">Transmembrane</keyword>
<keyword evidence="2" id="KW-1133">Transmembrane helix</keyword>
<dbReference type="OMA" id="YMKKEQN"/>
<evidence type="ECO:0000313" key="5">
    <source>
        <dbReference type="EMBL" id="RTY39074.1"/>
    </source>
</evidence>
<evidence type="ECO:0000313" key="4">
    <source>
        <dbReference type="EMBL" id="MWV54367.1"/>
    </source>
</evidence>
<dbReference type="EMBL" id="RXYK01000003">
    <property type="protein sequence ID" value="RTY39074.1"/>
    <property type="molecule type" value="Genomic_DNA"/>
</dbReference>
<reference evidence="3 7" key="2">
    <citation type="submission" date="2019-07" db="EMBL/GenBank/DDBJ databases">
        <title>Draft genome Sequence of Chlorobium phaeovibrioides sp. strain PhvTcv-s14, from the Phylum Chlorobi.</title>
        <authorList>
            <person name="Babenko V."/>
            <person name="Boldyreva D."/>
            <person name="Kanygina A."/>
            <person name="Selezneva O."/>
            <person name="Akopiyan T."/>
            <person name="Lunina O."/>
        </authorList>
    </citation>
    <scope>NUCLEOTIDE SEQUENCE [LARGE SCALE GENOMIC DNA]</scope>
    <source>
        <strain evidence="3 7">GrTcv12</strain>
    </source>
</reference>
<dbReference type="EMBL" id="WUBZ01000011">
    <property type="protein sequence ID" value="MWV54367.1"/>
    <property type="molecule type" value="Genomic_DNA"/>
</dbReference>
<dbReference type="Proteomes" id="UP000327458">
    <property type="component" value="Unassembled WGS sequence"/>
</dbReference>
<dbReference type="RefSeq" id="WP_011890761.1">
    <property type="nucleotide sequence ID" value="NZ_CP041698.1"/>
</dbReference>
<evidence type="ECO:0000256" key="1">
    <source>
        <dbReference type="SAM" id="MobiDB-lite"/>
    </source>
</evidence>
<proteinExistence type="predicted"/>
<gene>
    <name evidence="5" type="ORF">EKD02_02965</name>
    <name evidence="3" type="ORF">FP507_10390</name>
    <name evidence="4" type="ORF">GJ685_04720</name>
</gene>
<reference evidence="5 6" key="1">
    <citation type="submission" date="2018-12" db="EMBL/GenBank/DDBJ databases">
        <authorList>
            <person name="Lunina O.N."/>
            <person name="Grouzdev D.S."/>
            <person name="Gorlenko V.M."/>
            <person name="Savvichev A.S."/>
        </authorList>
    </citation>
    <scope>NUCLEOTIDE SEQUENCE [LARGE SCALE GENOMIC DNA]</scope>
    <source>
        <strain evidence="5 6">BrKhr-17</strain>
    </source>
</reference>
<dbReference type="Proteomes" id="UP000489351">
    <property type="component" value="Unassembled WGS sequence"/>
</dbReference>
<feature type="region of interest" description="Disordered" evidence="1">
    <location>
        <begin position="92"/>
        <end position="112"/>
    </location>
</feature>
<evidence type="ECO:0000313" key="7">
    <source>
        <dbReference type="Proteomes" id="UP000327458"/>
    </source>
</evidence>
<dbReference type="Proteomes" id="UP000279908">
    <property type="component" value="Unassembled WGS sequence"/>
</dbReference>
<reference evidence="4 8" key="3">
    <citation type="submission" date="2019-11" db="EMBL/GenBank/DDBJ databases">
        <title>Green- and brown-colored morphotypes of Chlorobia in the stratified aquatic ecosystems of Kandalaksha Gulf (White Sea): A model for study of the accessory genome evolution.</title>
        <authorList>
            <person name="Grouzdev D.S."/>
        </authorList>
    </citation>
    <scope>NUCLEOTIDE SEQUENCE [LARGE SCALE GENOMIC DNA]</scope>
    <source>
        <strain evidence="4 8">ZM</strain>
    </source>
</reference>